<dbReference type="OMA" id="KEKAHEP"/>
<evidence type="ECO:0000313" key="2">
    <source>
        <dbReference type="Proteomes" id="UP000324705"/>
    </source>
</evidence>
<dbReference type="EMBL" id="LT934114">
    <property type="protein sequence ID" value="VAH52538.1"/>
    <property type="molecule type" value="Genomic_DNA"/>
</dbReference>
<dbReference type="GO" id="GO:0016020">
    <property type="term" value="C:membrane"/>
    <property type="evidence" value="ECO:0007669"/>
    <property type="project" value="TreeGrafter"/>
</dbReference>
<reference evidence="1 2" key="1">
    <citation type="submission" date="2017-09" db="EMBL/GenBank/DDBJ databases">
        <authorList>
            <consortium name="International Durum Wheat Genome Sequencing Consortium (IDWGSC)"/>
            <person name="Milanesi L."/>
        </authorList>
    </citation>
    <scope>NUCLEOTIDE SEQUENCE [LARGE SCALE GENOMIC DNA]</scope>
    <source>
        <strain evidence="2">cv. Svevo</strain>
    </source>
</reference>
<sequence>MHHVVLTPKMSGRFYFIFGEPIETKRREKELRDKEKAQHIYLHVKSEVESCIKYLKRRGEDPYRSTLSSLLYQAAHGSDAEIPTFEP</sequence>
<name>A0A9R1RSV9_TRITD</name>
<dbReference type="Proteomes" id="UP000324705">
    <property type="component" value="Chromosome 2B"/>
</dbReference>
<proteinExistence type="predicted"/>
<accession>A0A9R1RSV9</accession>
<keyword evidence="2" id="KW-1185">Reference proteome</keyword>
<dbReference type="PANTHER" id="PTHR22753">
    <property type="entry name" value="TRANSMEMBRANE PROTEIN 68"/>
    <property type="match status" value="1"/>
</dbReference>
<protein>
    <submittedName>
        <fullName evidence="1">Uncharacterized protein</fullName>
    </submittedName>
</protein>
<gene>
    <name evidence="1" type="ORF">TRITD_2Bv1G231130</name>
</gene>
<organism evidence="1 2">
    <name type="scientific">Triticum turgidum subsp. durum</name>
    <name type="common">Durum wheat</name>
    <name type="synonym">Triticum durum</name>
    <dbReference type="NCBI Taxonomy" id="4567"/>
    <lineage>
        <taxon>Eukaryota</taxon>
        <taxon>Viridiplantae</taxon>
        <taxon>Streptophyta</taxon>
        <taxon>Embryophyta</taxon>
        <taxon>Tracheophyta</taxon>
        <taxon>Spermatophyta</taxon>
        <taxon>Magnoliopsida</taxon>
        <taxon>Liliopsida</taxon>
        <taxon>Poales</taxon>
        <taxon>Poaceae</taxon>
        <taxon>BOP clade</taxon>
        <taxon>Pooideae</taxon>
        <taxon>Triticodae</taxon>
        <taxon>Triticeae</taxon>
        <taxon>Triticinae</taxon>
        <taxon>Triticum</taxon>
    </lineage>
</organism>
<evidence type="ECO:0000313" key="1">
    <source>
        <dbReference type="EMBL" id="VAH52538.1"/>
    </source>
</evidence>
<dbReference type="Gramene" id="TRITD2Bv1G231130.1">
    <property type="protein sequence ID" value="TRITD2Bv1G231130.1"/>
    <property type="gene ID" value="TRITD2Bv1G231130"/>
</dbReference>
<dbReference type="AlphaFoldDB" id="A0A9R1RSV9"/>
<dbReference type="PANTHER" id="PTHR22753:SF39">
    <property type="entry name" value="SERINE AMINOPEPTIDASE S33 DOMAIN-CONTAINING PROTEIN"/>
    <property type="match status" value="1"/>
</dbReference>